<accession>A0A518HMF5</accession>
<organism evidence="1 2">
    <name type="scientific">Stieleria neptunia</name>
    <dbReference type="NCBI Taxonomy" id="2527979"/>
    <lineage>
        <taxon>Bacteria</taxon>
        <taxon>Pseudomonadati</taxon>
        <taxon>Planctomycetota</taxon>
        <taxon>Planctomycetia</taxon>
        <taxon>Pirellulales</taxon>
        <taxon>Pirellulaceae</taxon>
        <taxon>Stieleria</taxon>
    </lineage>
</organism>
<gene>
    <name evidence="1" type="ORF">Enr13x_18780</name>
</gene>
<evidence type="ECO:0000313" key="2">
    <source>
        <dbReference type="Proteomes" id="UP000319004"/>
    </source>
</evidence>
<dbReference type="KEGG" id="snep:Enr13x_18780"/>
<dbReference type="AlphaFoldDB" id="A0A518HMF5"/>
<sequence length="105" mass="11457">MASDGRLIPRLGWCAESLATEISEDTEARQFLLCALGVLCGKVHLRVHTDDQRLDLATIGTPNFQWLFQSGTLAASDDGSKVAFRPDARTTRCTPSSLIVARPKL</sequence>
<evidence type="ECO:0000313" key="1">
    <source>
        <dbReference type="EMBL" id="QDV42035.1"/>
    </source>
</evidence>
<reference evidence="1 2" key="1">
    <citation type="submission" date="2019-03" db="EMBL/GenBank/DDBJ databases">
        <title>Deep-cultivation of Planctomycetes and their phenomic and genomic characterization uncovers novel biology.</title>
        <authorList>
            <person name="Wiegand S."/>
            <person name="Jogler M."/>
            <person name="Boedeker C."/>
            <person name="Pinto D."/>
            <person name="Vollmers J."/>
            <person name="Rivas-Marin E."/>
            <person name="Kohn T."/>
            <person name="Peeters S.H."/>
            <person name="Heuer A."/>
            <person name="Rast P."/>
            <person name="Oberbeckmann S."/>
            <person name="Bunk B."/>
            <person name="Jeske O."/>
            <person name="Meyerdierks A."/>
            <person name="Storesund J.E."/>
            <person name="Kallscheuer N."/>
            <person name="Luecker S."/>
            <person name="Lage O.M."/>
            <person name="Pohl T."/>
            <person name="Merkel B.J."/>
            <person name="Hornburger P."/>
            <person name="Mueller R.-W."/>
            <person name="Bruemmer F."/>
            <person name="Labrenz M."/>
            <person name="Spormann A.M."/>
            <person name="Op den Camp H."/>
            <person name="Overmann J."/>
            <person name="Amann R."/>
            <person name="Jetten M.S.M."/>
            <person name="Mascher T."/>
            <person name="Medema M.H."/>
            <person name="Devos D.P."/>
            <person name="Kaster A.-K."/>
            <person name="Ovreas L."/>
            <person name="Rohde M."/>
            <person name="Galperin M.Y."/>
            <person name="Jogler C."/>
        </authorList>
    </citation>
    <scope>NUCLEOTIDE SEQUENCE [LARGE SCALE GENOMIC DNA]</scope>
    <source>
        <strain evidence="1 2">Enr13</strain>
    </source>
</reference>
<proteinExistence type="predicted"/>
<protein>
    <submittedName>
        <fullName evidence="1">Uncharacterized protein</fullName>
    </submittedName>
</protein>
<dbReference type="EMBL" id="CP037423">
    <property type="protein sequence ID" value="QDV42035.1"/>
    <property type="molecule type" value="Genomic_DNA"/>
</dbReference>
<name>A0A518HMF5_9BACT</name>
<keyword evidence="2" id="KW-1185">Reference proteome</keyword>
<dbReference type="Proteomes" id="UP000319004">
    <property type="component" value="Chromosome"/>
</dbReference>